<feature type="region of interest" description="Disordered" evidence="1">
    <location>
        <begin position="82"/>
        <end position="106"/>
    </location>
</feature>
<organism evidence="4 5">
    <name type="scientific">Falsiroseomonas tokyonensis</name>
    <dbReference type="NCBI Taxonomy" id="430521"/>
    <lineage>
        <taxon>Bacteria</taxon>
        <taxon>Pseudomonadati</taxon>
        <taxon>Pseudomonadota</taxon>
        <taxon>Alphaproteobacteria</taxon>
        <taxon>Acetobacterales</taxon>
        <taxon>Roseomonadaceae</taxon>
        <taxon>Falsiroseomonas</taxon>
    </lineage>
</organism>
<feature type="signal peptide" evidence="2">
    <location>
        <begin position="1"/>
        <end position="21"/>
    </location>
</feature>
<gene>
    <name evidence="4" type="ORF">ACFOD3_24335</name>
</gene>
<sequence length="338" mass="35591">MKHLLLGTTAALLLVPALGMAQGQTASQAGPAADQGRAGIPAVAQQCLQDLRTFGQRMRDDGLWLSGYRAGYGWRGAAAAPLASPSGDRSAAETPVGTGDVAARGGPSARARAADVQAQGGGAIGAPRPGMAGPVAAAPGGAAASPWSNTGWRMPPMQEIRTLHAGAVAIAQRGEERGCQMVLAEAREAYGTYSTRLREAGVDADSIGTYRQQQLVAARPVTEMGRAFRADNITGTDVRSPRDNWLGSVEDVILDPNSGRITYLILARGGFLGIGEDYVAVPWSRLRATPGMDVFVLDTTEAALERAPKVEPDAMVNAEAYGQRRQQIDRFWQQQDRG</sequence>
<dbReference type="Proteomes" id="UP001595420">
    <property type="component" value="Unassembled WGS sequence"/>
</dbReference>
<keyword evidence="2" id="KW-0732">Signal</keyword>
<dbReference type="RefSeq" id="WP_216839435.1">
    <property type="nucleotide sequence ID" value="NZ_JAFNJS010000009.1"/>
</dbReference>
<evidence type="ECO:0000259" key="3">
    <source>
        <dbReference type="Pfam" id="PF05239"/>
    </source>
</evidence>
<evidence type="ECO:0000313" key="5">
    <source>
        <dbReference type="Proteomes" id="UP001595420"/>
    </source>
</evidence>
<dbReference type="InterPro" id="IPR027275">
    <property type="entry name" value="PRC-brl_dom"/>
</dbReference>
<dbReference type="PANTHER" id="PTHR36505">
    <property type="entry name" value="BLR1072 PROTEIN"/>
    <property type="match status" value="1"/>
</dbReference>
<accession>A0ABV7C3C4</accession>
<dbReference type="Pfam" id="PF05239">
    <property type="entry name" value="PRC"/>
    <property type="match status" value="1"/>
</dbReference>
<feature type="chain" id="PRO_5046044708" evidence="2">
    <location>
        <begin position="22"/>
        <end position="338"/>
    </location>
</feature>
<comment type="caution">
    <text evidence="4">The sequence shown here is derived from an EMBL/GenBank/DDBJ whole genome shotgun (WGS) entry which is preliminary data.</text>
</comment>
<dbReference type="PANTHER" id="PTHR36505:SF1">
    <property type="entry name" value="BLR1072 PROTEIN"/>
    <property type="match status" value="1"/>
</dbReference>
<evidence type="ECO:0000256" key="1">
    <source>
        <dbReference type="SAM" id="MobiDB-lite"/>
    </source>
</evidence>
<feature type="domain" description="PRC-barrel" evidence="3">
    <location>
        <begin position="227"/>
        <end position="303"/>
    </location>
</feature>
<evidence type="ECO:0000256" key="2">
    <source>
        <dbReference type="SAM" id="SignalP"/>
    </source>
</evidence>
<dbReference type="EMBL" id="JBHRSB010000009">
    <property type="protein sequence ID" value="MFC3003044.1"/>
    <property type="molecule type" value="Genomic_DNA"/>
</dbReference>
<reference evidence="5" key="1">
    <citation type="journal article" date="2019" name="Int. J. Syst. Evol. Microbiol.">
        <title>The Global Catalogue of Microorganisms (GCM) 10K type strain sequencing project: providing services to taxonomists for standard genome sequencing and annotation.</title>
        <authorList>
            <consortium name="The Broad Institute Genomics Platform"/>
            <consortium name="The Broad Institute Genome Sequencing Center for Infectious Disease"/>
            <person name="Wu L."/>
            <person name="Ma J."/>
        </authorList>
    </citation>
    <scope>NUCLEOTIDE SEQUENCE [LARGE SCALE GENOMIC DNA]</scope>
    <source>
        <strain evidence="5">CGMCC 1.16855</strain>
    </source>
</reference>
<proteinExistence type="predicted"/>
<protein>
    <submittedName>
        <fullName evidence="4">PRC-barrel domain-containing protein</fullName>
    </submittedName>
</protein>
<evidence type="ECO:0000313" key="4">
    <source>
        <dbReference type="EMBL" id="MFC3003044.1"/>
    </source>
</evidence>
<keyword evidence="5" id="KW-1185">Reference proteome</keyword>
<name>A0ABV7C3C4_9PROT</name>